<evidence type="ECO:0000313" key="6">
    <source>
        <dbReference type="Proteomes" id="UP000515292"/>
    </source>
</evidence>
<dbReference type="InterPro" id="IPR046335">
    <property type="entry name" value="LacI/GalR-like_sensor"/>
</dbReference>
<evidence type="ECO:0000256" key="1">
    <source>
        <dbReference type="ARBA" id="ARBA00023015"/>
    </source>
</evidence>
<dbReference type="SUPFAM" id="SSF47413">
    <property type="entry name" value="lambda repressor-like DNA-binding domains"/>
    <property type="match status" value="1"/>
</dbReference>
<keyword evidence="1" id="KW-0805">Transcription regulation</keyword>
<keyword evidence="6" id="KW-1185">Reference proteome</keyword>
<reference evidence="5 6" key="1">
    <citation type="submission" date="2020-07" db="EMBL/GenBank/DDBJ databases">
        <title>Complete genome sequence for Sandaracinobacter sp. M6.</title>
        <authorList>
            <person name="Tang Y."/>
            <person name="Liu Q."/>
            <person name="Guo Z."/>
            <person name="Lei P."/>
            <person name="Huang B."/>
        </authorList>
    </citation>
    <scope>NUCLEOTIDE SEQUENCE [LARGE SCALE GENOMIC DNA]</scope>
    <source>
        <strain evidence="5 6">M6</strain>
    </source>
</reference>
<dbReference type="CDD" id="cd01392">
    <property type="entry name" value="HTH_LacI"/>
    <property type="match status" value="1"/>
</dbReference>
<dbReference type="PANTHER" id="PTHR30146">
    <property type="entry name" value="LACI-RELATED TRANSCRIPTIONAL REPRESSOR"/>
    <property type="match status" value="1"/>
</dbReference>
<dbReference type="EMBL" id="CP059851">
    <property type="protein sequence ID" value="QMW23268.1"/>
    <property type="molecule type" value="Genomic_DNA"/>
</dbReference>
<sequence length="357" mass="37868">MSIYRIRMGSRPRVENPRGNRATAAEVAALAGVSQSAVSRTFRDGSVSKPYRKRILAAAEQLGYRPNAIAQALLSRRTHILAVLMNALTNHYYPEVLPALTREAAARGLRIMLLGIDDATTVSAAVEYSLAYQVDAVIALVDLPSDDAERLAHERVPIVLYNRSSADYKATSVGCDHYAAGRTLATHVMRAGHRHVALIGGPAESVLAAERAAGFAEMLARNQDAPRLSRIAGDFGYASGRAAARTVLAMPSPPTAVVAVNDLMAIGAIDGASDHGLRVPHDVAVAGFDGIAAGNWAPYRITTMRQPLQALAAAAVDAALALIRKPDAPAERRIFACDLHVDHSTGQDRGGSACDVR</sequence>
<feature type="domain" description="HTH lacI-type" evidence="4">
    <location>
        <begin position="22"/>
        <end position="75"/>
    </location>
</feature>
<proteinExistence type="predicted"/>
<dbReference type="KEGG" id="sand:H3309_01785"/>
<dbReference type="Pfam" id="PF00356">
    <property type="entry name" value="LacI"/>
    <property type="match status" value="1"/>
</dbReference>
<dbReference type="Proteomes" id="UP000515292">
    <property type="component" value="Chromosome"/>
</dbReference>
<evidence type="ECO:0000259" key="4">
    <source>
        <dbReference type="PROSITE" id="PS50932"/>
    </source>
</evidence>
<evidence type="ECO:0000256" key="3">
    <source>
        <dbReference type="ARBA" id="ARBA00023163"/>
    </source>
</evidence>
<name>A0A7G5IIS6_9SPHN</name>
<keyword evidence="2 5" id="KW-0238">DNA-binding</keyword>
<organism evidence="5 6">
    <name type="scientific">Sandaracinobacteroides saxicola</name>
    <dbReference type="NCBI Taxonomy" id="2759707"/>
    <lineage>
        <taxon>Bacteria</taxon>
        <taxon>Pseudomonadati</taxon>
        <taxon>Pseudomonadota</taxon>
        <taxon>Alphaproteobacteria</taxon>
        <taxon>Sphingomonadales</taxon>
        <taxon>Sphingosinicellaceae</taxon>
        <taxon>Sandaracinobacteroides</taxon>
    </lineage>
</organism>
<accession>A0A7G5IIS6</accession>
<evidence type="ECO:0000313" key="5">
    <source>
        <dbReference type="EMBL" id="QMW23268.1"/>
    </source>
</evidence>
<dbReference type="RefSeq" id="WP_182296968.1">
    <property type="nucleotide sequence ID" value="NZ_CP059851.1"/>
</dbReference>
<dbReference type="Pfam" id="PF13377">
    <property type="entry name" value="Peripla_BP_3"/>
    <property type="match status" value="1"/>
</dbReference>
<evidence type="ECO:0000256" key="2">
    <source>
        <dbReference type="ARBA" id="ARBA00023125"/>
    </source>
</evidence>
<dbReference type="GO" id="GO:0000976">
    <property type="term" value="F:transcription cis-regulatory region binding"/>
    <property type="evidence" value="ECO:0007669"/>
    <property type="project" value="TreeGrafter"/>
</dbReference>
<dbReference type="SMART" id="SM00354">
    <property type="entry name" value="HTH_LACI"/>
    <property type="match status" value="1"/>
</dbReference>
<dbReference type="AlphaFoldDB" id="A0A7G5IIS6"/>
<gene>
    <name evidence="5" type="ORF">H3309_01785</name>
</gene>
<protein>
    <submittedName>
        <fullName evidence="5">LacI family DNA-binding transcriptional regulator</fullName>
    </submittedName>
</protein>
<dbReference type="Gene3D" id="3.40.50.2300">
    <property type="match status" value="2"/>
</dbReference>
<dbReference type="InterPro" id="IPR028082">
    <property type="entry name" value="Peripla_BP_I"/>
</dbReference>
<dbReference type="InterPro" id="IPR010982">
    <property type="entry name" value="Lambda_DNA-bd_dom_sf"/>
</dbReference>
<dbReference type="InterPro" id="IPR000843">
    <property type="entry name" value="HTH_LacI"/>
</dbReference>
<dbReference type="Gene3D" id="1.10.260.40">
    <property type="entry name" value="lambda repressor-like DNA-binding domains"/>
    <property type="match status" value="1"/>
</dbReference>
<dbReference type="SUPFAM" id="SSF53822">
    <property type="entry name" value="Periplasmic binding protein-like I"/>
    <property type="match status" value="1"/>
</dbReference>
<dbReference type="PANTHER" id="PTHR30146:SF109">
    <property type="entry name" value="HTH-TYPE TRANSCRIPTIONAL REGULATOR GALS"/>
    <property type="match status" value="1"/>
</dbReference>
<dbReference type="PROSITE" id="PS50932">
    <property type="entry name" value="HTH_LACI_2"/>
    <property type="match status" value="1"/>
</dbReference>
<dbReference type="GO" id="GO:0003700">
    <property type="term" value="F:DNA-binding transcription factor activity"/>
    <property type="evidence" value="ECO:0007669"/>
    <property type="project" value="TreeGrafter"/>
</dbReference>
<keyword evidence="3" id="KW-0804">Transcription</keyword>